<sequence length="312" mass="35040">MFNCSFGDIEGKTDLSEFGVTSICGLTKRPSTLRSQFRPDMDKITLPRLLTLPDTISYLFFNVSAYKNQWLNWSGAIKNTDPFDLTITELDTSSVVNSNEWAIFQAAEEITISMTVCNYDLQARNMNVSVKRTRASREPTPLWQPAKSASSPGALFSPSNFNTTAIRAQLGLTSVHRSLDDCGVFSLSKPESSWRMPDSDLFLNPPNDTTIQSYWIMVDSQTFLPDNVNQQTFSEFPLCTYGCSDFDLIHGGDRPVFTLISSLFNAVLSDTKSIAHAFQAVIRVLATTIYYQNLPYFDYTLPSSTHMLRDVE</sequence>
<protein>
    <submittedName>
        <fullName evidence="1">Uncharacterized protein</fullName>
    </submittedName>
</protein>
<reference evidence="1" key="2">
    <citation type="submission" date="2023-05" db="EMBL/GenBank/DDBJ databases">
        <authorList>
            <consortium name="Lawrence Berkeley National Laboratory"/>
            <person name="Steindorff A."/>
            <person name="Hensen N."/>
            <person name="Bonometti L."/>
            <person name="Westerberg I."/>
            <person name="Brannstrom I.O."/>
            <person name="Guillou S."/>
            <person name="Cros-Aarteil S."/>
            <person name="Calhoun S."/>
            <person name="Haridas S."/>
            <person name="Kuo A."/>
            <person name="Mondo S."/>
            <person name="Pangilinan J."/>
            <person name="Riley R."/>
            <person name="Labutti K."/>
            <person name="Andreopoulos B."/>
            <person name="Lipzen A."/>
            <person name="Chen C."/>
            <person name="Yanf M."/>
            <person name="Daum C."/>
            <person name="Ng V."/>
            <person name="Clum A."/>
            <person name="Ohm R."/>
            <person name="Martin F."/>
            <person name="Silar P."/>
            <person name="Natvig D."/>
            <person name="Lalanne C."/>
            <person name="Gautier V."/>
            <person name="Ament-Velasquez S.L."/>
            <person name="Kruys A."/>
            <person name="Hutchinson M.I."/>
            <person name="Powell A.J."/>
            <person name="Barry K."/>
            <person name="Miller A.N."/>
            <person name="Grigoriev I.V."/>
            <person name="Debuchy R."/>
            <person name="Gladieux P."/>
            <person name="Thoren M.H."/>
            <person name="Johannesson H."/>
        </authorList>
    </citation>
    <scope>NUCLEOTIDE SEQUENCE</scope>
    <source>
        <strain evidence="1">CBS 990.96</strain>
    </source>
</reference>
<evidence type="ECO:0000313" key="2">
    <source>
        <dbReference type="Proteomes" id="UP001301958"/>
    </source>
</evidence>
<dbReference type="AlphaFoldDB" id="A0AAN6YN60"/>
<name>A0AAN6YN60_9PEZI</name>
<comment type="caution">
    <text evidence="1">The sequence shown here is derived from an EMBL/GenBank/DDBJ whole genome shotgun (WGS) entry which is preliminary data.</text>
</comment>
<organism evidence="1 2">
    <name type="scientific">Podospora fimiseda</name>
    <dbReference type="NCBI Taxonomy" id="252190"/>
    <lineage>
        <taxon>Eukaryota</taxon>
        <taxon>Fungi</taxon>
        <taxon>Dikarya</taxon>
        <taxon>Ascomycota</taxon>
        <taxon>Pezizomycotina</taxon>
        <taxon>Sordariomycetes</taxon>
        <taxon>Sordariomycetidae</taxon>
        <taxon>Sordariales</taxon>
        <taxon>Podosporaceae</taxon>
        <taxon>Podospora</taxon>
    </lineage>
</organism>
<keyword evidence="2" id="KW-1185">Reference proteome</keyword>
<evidence type="ECO:0000313" key="1">
    <source>
        <dbReference type="EMBL" id="KAK4221086.1"/>
    </source>
</evidence>
<accession>A0AAN6YN60</accession>
<dbReference type="Proteomes" id="UP001301958">
    <property type="component" value="Unassembled WGS sequence"/>
</dbReference>
<reference evidence="1" key="1">
    <citation type="journal article" date="2023" name="Mol. Phylogenet. Evol.">
        <title>Genome-scale phylogeny and comparative genomics of the fungal order Sordariales.</title>
        <authorList>
            <person name="Hensen N."/>
            <person name="Bonometti L."/>
            <person name="Westerberg I."/>
            <person name="Brannstrom I.O."/>
            <person name="Guillou S."/>
            <person name="Cros-Aarteil S."/>
            <person name="Calhoun S."/>
            <person name="Haridas S."/>
            <person name="Kuo A."/>
            <person name="Mondo S."/>
            <person name="Pangilinan J."/>
            <person name="Riley R."/>
            <person name="LaButti K."/>
            <person name="Andreopoulos B."/>
            <person name="Lipzen A."/>
            <person name="Chen C."/>
            <person name="Yan M."/>
            <person name="Daum C."/>
            <person name="Ng V."/>
            <person name="Clum A."/>
            <person name="Steindorff A."/>
            <person name="Ohm R.A."/>
            <person name="Martin F."/>
            <person name="Silar P."/>
            <person name="Natvig D.O."/>
            <person name="Lalanne C."/>
            <person name="Gautier V."/>
            <person name="Ament-Velasquez S.L."/>
            <person name="Kruys A."/>
            <person name="Hutchinson M.I."/>
            <person name="Powell A.J."/>
            <person name="Barry K."/>
            <person name="Miller A.N."/>
            <person name="Grigoriev I.V."/>
            <person name="Debuchy R."/>
            <person name="Gladieux P."/>
            <person name="Hiltunen Thoren M."/>
            <person name="Johannesson H."/>
        </authorList>
    </citation>
    <scope>NUCLEOTIDE SEQUENCE</scope>
    <source>
        <strain evidence="1">CBS 990.96</strain>
    </source>
</reference>
<gene>
    <name evidence="1" type="ORF">QBC38DRAFT_523644</name>
</gene>
<proteinExistence type="predicted"/>
<dbReference type="EMBL" id="MU865588">
    <property type="protein sequence ID" value="KAK4221086.1"/>
    <property type="molecule type" value="Genomic_DNA"/>
</dbReference>